<evidence type="ECO:0000313" key="3">
    <source>
        <dbReference type="Proteomes" id="UP000001307"/>
    </source>
</evidence>
<keyword evidence="3" id="KW-1185">Reference proteome</keyword>
<name>E4WT72_OIKDI</name>
<keyword evidence="1" id="KW-0472">Membrane</keyword>
<sequence length="183" mass="20894">MNKSMNLPGQNVSTSESLQFKILVKKRNQKPRRKIFIIMTTGCILMAIGLALTIIHFTTEDILGLEKAKKKYFEAQKTAEAQVVFKSNSINLSEIKDDPDQLTKYTAVCFENNNFLVIFFKLRVQESMLEDYGVDIPSITINPLDLPFFMASTIVVSFGIVFMLIATTWWRIVVDKENRKSKG</sequence>
<feature type="transmembrane region" description="Helical" evidence="1">
    <location>
        <begin position="148"/>
        <end position="172"/>
    </location>
</feature>
<dbReference type="AlphaFoldDB" id="E4WT72"/>
<accession>E4WT72</accession>
<reference evidence="2" key="1">
    <citation type="journal article" date="2010" name="Science">
        <title>Plasticity of animal genome architecture unmasked by rapid evolution of a pelagic tunicate.</title>
        <authorList>
            <person name="Denoeud F."/>
            <person name="Henriet S."/>
            <person name="Mungpakdee S."/>
            <person name="Aury J.M."/>
            <person name="Da Silva C."/>
            <person name="Brinkmann H."/>
            <person name="Mikhaleva J."/>
            <person name="Olsen L.C."/>
            <person name="Jubin C."/>
            <person name="Canestro C."/>
            <person name="Bouquet J.M."/>
            <person name="Danks G."/>
            <person name="Poulain J."/>
            <person name="Campsteijn C."/>
            <person name="Adamski M."/>
            <person name="Cross I."/>
            <person name="Yadetie F."/>
            <person name="Muffato M."/>
            <person name="Louis A."/>
            <person name="Butcher S."/>
            <person name="Tsagkogeorga G."/>
            <person name="Konrad A."/>
            <person name="Singh S."/>
            <person name="Jensen M.F."/>
            <person name="Cong E.H."/>
            <person name="Eikeseth-Otteraa H."/>
            <person name="Noel B."/>
            <person name="Anthouard V."/>
            <person name="Porcel B.M."/>
            <person name="Kachouri-Lafond R."/>
            <person name="Nishino A."/>
            <person name="Ugolini M."/>
            <person name="Chourrout P."/>
            <person name="Nishida H."/>
            <person name="Aasland R."/>
            <person name="Huzurbazar S."/>
            <person name="Westhof E."/>
            <person name="Delsuc F."/>
            <person name="Lehrach H."/>
            <person name="Reinhardt R."/>
            <person name="Weissenbach J."/>
            <person name="Roy S.W."/>
            <person name="Artiguenave F."/>
            <person name="Postlethwait J.H."/>
            <person name="Manak J.R."/>
            <person name="Thompson E.M."/>
            <person name="Jaillon O."/>
            <person name="Du Pasquier L."/>
            <person name="Boudinot P."/>
            <person name="Liberles D.A."/>
            <person name="Volff J.N."/>
            <person name="Philippe H."/>
            <person name="Lenhard B."/>
            <person name="Roest Crollius H."/>
            <person name="Wincker P."/>
            <person name="Chourrout D."/>
        </authorList>
    </citation>
    <scope>NUCLEOTIDE SEQUENCE [LARGE SCALE GENOMIC DNA]</scope>
</reference>
<dbReference type="InParanoid" id="E4WT72"/>
<feature type="transmembrane region" description="Helical" evidence="1">
    <location>
        <begin position="35"/>
        <end position="57"/>
    </location>
</feature>
<keyword evidence="1" id="KW-0812">Transmembrane</keyword>
<evidence type="ECO:0000256" key="1">
    <source>
        <dbReference type="SAM" id="Phobius"/>
    </source>
</evidence>
<protein>
    <submittedName>
        <fullName evidence="2">Uncharacterized protein</fullName>
    </submittedName>
</protein>
<organism evidence="2">
    <name type="scientific">Oikopleura dioica</name>
    <name type="common">Tunicate</name>
    <dbReference type="NCBI Taxonomy" id="34765"/>
    <lineage>
        <taxon>Eukaryota</taxon>
        <taxon>Metazoa</taxon>
        <taxon>Chordata</taxon>
        <taxon>Tunicata</taxon>
        <taxon>Appendicularia</taxon>
        <taxon>Copelata</taxon>
        <taxon>Oikopleuridae</taxon>
        <taxon>Oikopleura</taxon>
    </lineage>
</organism>
<keyword evidence="1" id="KW-1133">Transmembrane helix</keyword>
<evidence type="ECO:0000313" key="2">
    <source>
        <dbReference type="EMBL" id="CBY06875.1"/>
    </source>
</evidence>
<gene>
    <name evidence="2" type="ORF">GSOID_T00005947001</name>
</gene>
<proteinExistence type="predicted"/>
<dbReference type="EMBL" id="FN653016">
    <property type="protein sequence ID" value="CBY06875.1"/>
    <property type="molecule type" value="Genomic_DNA"/>
</dbReference>
<dbReference type="Proteomes" id="UP000001307">
    <property type="component" value="Unassembled WGS sequence"/>
</dbReference>